<name>A0A9W5S0I5_9BACL</name>
<proteinExistence type="predicted"/>
<dbReference type="RefSeq" id="WP_036583828.1">
    <property type="nucleotide sequence ID" value="NZ_KK082153.1"/>
</dbReference>
<protein>
    <submittedName>
        <fullName evidence="1">Uncharacterized protein</fullName>
    </submittedName>
</protein>
<dbReference type="Gene3D" id="3.20.20.80">
    <property type="entry name" value="Glycosidases"/>
    <property type="match status" value="1"/>
</dbReference>
<evidence type="ECO:0000313" key="2">
    <source>
        <dbReference type="Proteomes" id="UP000053750"/>
    </source>
</evidence>
<dbReference type="Proteomes" id="UP000053750">
    <property type="component" value="Unassembled WGS sequence"/>
</dbReference>
<dbReference type="AlphaFoldDB" id="A0A9W5S0I5"/>
<dbReference type="OrthoDB" id="9793135at2"/>
<organism evidence="1 2">
    <name type="scientific">Paenibacillus darwinianus</name>
    <dbReference type="NCBI Taxonomy" id="1380763"/>
    <lineage>
        <taxon>Bacteria</taxon>
        <taxon>Bacillati</taxon>
        <taxon>Bacillota</taxon>
        <taxon>Bacilli</taxon>
        <taxon>Bacillales</taxon>
        <taxon>Paenibacillaceae</taxon>
        <taxon>Paenibacillus</taxon>
    </lineage>
</organism>
<dbReference type="Pfam" id="PF18952">
    <property type="entry name" value="DUF5696"/>
    <property type="match status" value="1"/>
</dbReference>
<gene>
    <name evidence="1" type="ORF">BG53_05575</name>
</gene>
<reference evidence="1 2" key="1">
    <citation type="submission" date="2014-02" db="EMBL/GenBank/DDBJ databases">
        <title>Genome sequence of Paenibacillus darwinianus reveals adaptive mechanisms for survival in Antarctic soils.</title>
        <authorList>
            <person name="Dsouza M."/>
            <person name="Taylor M.W."/>
            <person name="Turner S.J."/>
            <person name="Aislabie J."/>
        </authorList>
    </citation>
    <scope>NUCLEOTIDE SEQUENCE [LARGE SCALE GENOMIC DNA]</scope>
    <source>
        <strain evidence="1 2">CE1</strain>
    </source>
</reference>
<dbReference type="InterPro" id="IPR043751">
    <property type="entry name" value="DUF5696"/>
</dbReference>
<accession>A0A9W5S0I5</accession>
<evidence type="ECO:0000313" key="1">
    <source>
        <dbReference type="EMBL" id="EXX86721.1"/>
    </source>
</evidence>
<sequence length="769" mass="86645">MSTVIKGAGYIALVCLLFFGIVRLALGEEPGADPPEPTLAKPEDSPVQYKINSYTAPEQAGGAKVPARNVPEGMKLMAENESLQLFASNDAQSVMIKNKATGYVWSSVPDETTIAQARLNEEWGAAVRSPFLVEYFDESAMQNRGSYRSLGAATQRIQPLPDGFSATYALENIGVTFAMEVKLEADSLVVRLPDQAIVEKGAGRLSSIQPFPFLGAVRKNERPGYIFIPDGSGALIRFQQNHPQYDQAFEGRVYGLDMAVESVKDRFTLPEQPIMMPVFGFVHGVKQNGFIGIIEDGKYNARISAYPSGVNTDFYWASPKFMLRYPYFQPTSKSMGGFNTYQKERNRDDRQVRYMFLSGKDADYVGMAKAYRGYLEEQGVLAPKRKSEGDIPLKVEMLGAEKTPGLIGNRVVKMTSFEEAESIIDRLQSDGIRNISAVFQGWNSGGVNGNNPDKFPVSKDLGGKQKLMRLKEDLEQKGVSLYLYNDYTNAFGSNDHFNPKVDGLRTAGNRVMSDIYYLWFDAESSADLTVYFMNPTAAGRIAAKDVRQFADMGIDALALDKTGWILYSDFNPKDGMSRAEAADEYQKLSRTLREQTDKLAYYKPFDYMWRYADQMYEMPLYSSQYMFATDTVPFLQTVLHGYRDYFAPNVNYNANPQEYMLRMIEYGAYPSYYVMNEPSWKLKDTLSNHLFTSYFEDWRADIKTTYEKVNSALKQVQNAAIEERNVLDWGVVEVVYSNGVKIIVNYRQKDMQVRGRTVPPMGFVTVGGE</sequence>
<keyword evidence="2" id="KW-1185">Reference proteome</keyword>
<dbReference type="EMBL" id="JFHU01000181">
    <property type="protein sequence ID" value="EXX86721.1"/>
    <property type="molecule type" value="Genomic_DNA"/>
</dbReference>
<comment type="caution">
    <text evidence="1">The sequence shown here is derived from an EMBL/GenBank/DDBJ whole genome shotgun (WGS) entry which is preliminary data.</text>
</comment>